<evidence type="ECO:0000256" key="1">
    <source>
        <dbReference type="SAM" id="MobiDB-lite"/>
    </source>
</evidence>
<gene>
    <name evidence="3" type="ORF">R9X50_00230400</name>
</gene>
<organism evidence="3 4">
    <name type="scientific">Acrodontium crateriforme</name>
    <dbReference type="NCBI Taxonomy" id="150365"/>
    <lineage>
        <taxon>Eukaryota</taxon>
        <taxon>Fungi</taxon>
        <taxon>Dikarya</taxon>
        <taxon>Ascomycota</taxon>
        <taxon>Pezizomycotina</taxon>
        <taxon>Dothideomycetes</taxon>
        <taxon>Dothideomycetidae</taxon>
        <taxon>Mycosphaerellales</taxon>
        <taxon>Teratosphaeriaceae</taxon>
        <taxon>Acrodontium</taxon>
    </lineage>
</organism>
<feature type="region of interest" description="Disordered" evidence="1">
    <location>
        <begin position="646"/>
        <end position="666"/>
    </location>
</feature>
<dbReference type="InterPro" id="IPR010730">
    <property type="entry name" value="HET"/>
</dbReference>
<name>A0AAQ3R8U9_9PEZI</name>
<feature type="region of interest" description="Disordered" evidence="1">
    <location>
        <begin position="596"/>
        <end position="616"/>
    </location>
</feature>
<dbReference type="PANTHER" id="PTHR24148">
    <property type="entry name" value="ANKYRIN REPEAT DOMAIN-CONTAINING PROTEIN 39 HOMOLOG-RELATED"/>
    <property type="match status" value="1"/>
</dbReference>
<sequence length="810" mass="92165">MVASPYRPLDKSKHEVRLIELQPNENESQPLVCQLITRSLIKDEGWNLLFESLSYAWGDNGQLVPLQVNGCTLMIRSNLDHALRAIRQKDKSSTLWVDAISINQNDVSERNHQVQLMRSIYTGASRVNIWLGPDFTGAQAAFETLKDLANGISLKTSLGSSAMSFGPKLLLSLRRIFEHGWWSRLWIIQEALLAREAIVRCGTHNIKFSTIMSAFELLWNEYITSGQVLRAICGAEEIEGFIRTLEATVRRLHIVRGFVFFYDSSGKRQFRNSPSALPYLLHSCAWSQVTDLRDKIYGTLGLFSNTFLEPDYSISVKDVYTRSTYAIMKEMRNLTLMSQAICQRQNILELPSFVPDYSQPSVLTAPFLVFYNLYNAAKDTKFHIDLIQNSKLSVFLQEVDSVVEVGLVLDHQGCTKSSQLRKLIRPILISWKEMYQNRHPKTRSLSNNADISVDPSFKPSHLQSNKRKRETFEMPCQSQWGPMYRDSDYKTPVAETSKLVLQQRQLQVQLQLHHQQQNEQILQQRLQQQRLQQLQPQQSQQHLQQTRDLIFPMQSTTAPLLRDGDYKLSRSMTAPVRNTSSQGVPQSYSAPMFHRSDSMTATPSSSTKLAPSLTVAETKQAAAVRTTTTANSHRSYDSFSHTYIDKPSIATPSNPNPDPESTLKSKHLLHPPDDFWRILSMDVIDCPVAQTHRRCLDIDYPRFNEWLIWVLHDDGLSAQNIPQLHWHLITVLQEKRLVKTASGLFGLVSRHVRIGDKVCILAGESYPYILRSVEDEGVASGYSSICPAFVEGLMDGEKADVGNFKQAYIV</sequence>
<dbReference type="EMBL" id="CP138582">
    <property type="protein sequence ID" value="WPG99489.1"/>
    <property type="molecule type" value="Genomic_DNA"/>
</dbReference>
<dbReference type="PANTHER" id="PTHR24148:SF82">
    <property type="entry name" value="HETEROKARYON INCOMPATIBILITY DOMAIN-CONTAINING PROTEIN"/>
    <property type="match status" value="1"/>
</dbReference>
<reference evidence="3 4" key="1">
    <citation type="submission" date="2023-11" db="EMBL/GenBank/DDBJ databases">
        <title>An acidophilic fungus is an integral part of prey digestion in a carnivorous sundew plant.</title>
        <authorList>
            <person name="Tsai I.J."/>
        </authorList>
    </citation>
    <scope>NUCLEOTIDE SEQUENCE [LARGE SCALE GENOMIC DNA]</scope>
    <source>
        <strain evidence="3">169a</strain>
    </source>
</reference>
<dbReference type="InterPro" id="IPR052895">
    <property type="entry name" value="HetReg/Transcr_Mod"/>
</dbReference>
<accession>A0AAQ3R8U9</accession>
<evidence type="ECO:0000313" key="4">
    <source>
        <dbReference type="Proteomes" id="UP001303373"/>
    </source>
</evidence>
<keyword evidence="4" id="KW-1185">Reference proteome</keyword>
<evidence type="ECO:0000313" key="3">
    <source>
        <dbReference type="EMBL" id="WPG99489.1"/>
    </source>
</evidence>
<dbReference type="Pfam" id="PF06985">
    <property type="entry name" value="HET"/>
    <property type="match status" value="1"/>
</dbReference>
<dbReference type="Pfam" id="PF26639">
    <property type="entry name" value="Het-6_barrel"/>
    <property type="match status" value="1"/>
</dbReference>
<evidence type="ECO:0000259" key="2">
    <source>
        <dbReference type="Pfam" id="PF06985"/>
    </source>
</evidence>
<feature type="region of interest" description="Disordered" evidence="1">
    <location>
        <begin position="442"/>
        <end position="470"/>
    </location>
</feature>
<proteinExistence type="predicted"/>
<feature type="compositionally biased region" description="Polar residues" evidence="1">
    <location>
        <begin position="598"/>
        <end position="609"/>
    </location>
</feature>
<dbReference type="Proteomes" id="UP001303373">
    <property type="component" value="Chromosome 3"/>
</dbReference>
<protein>
    <recommendedName>
        <fullName evidence="2">Heterokaryon incompatibility domain-containing protein</fullName>
    </recommendedName>
</protein>
<dbReference type="AlphaFoldDB" id="A0AAQ3R8U9"/>
<feature type="domain" description="Heterokaryon incompatibility" evidence="2">
    <location>
        <begin position="50"/>
        <end position="190"/>
    </location>
</feature>